<dbReference type="EMBL" id="CP130612">
    <property type="protein sequence ID" value="WKW12824.1"/>
    <property type="molecule type" value="Genomic_DNA"/>
</dbReference>
<dbReference type="EMBL" id="CP130613">
    <property type="protein sequence ID" value="WKW15731.1"/>
    <property type="molecule type" value="Genomic_DNA"/>
</dbReference>
<name>A0AA49Q8F4_9BACT</name>
<dbReference type="AlphaFoldDB" id="A0AA49Q8F4"/>
<sequence>MPIAVFRWLSRALGPDVFRAEGSGNAAKHGAVIAFRANFDHVVPLALGGPNDEQNLVACCWSCNYGKRAFTLTELGLDDPRDRPPLADAWDGLVGCIDGLRATAQARRGARASTGAT</sequence>
<dbReference type="Pfam" id="PF14279">
    <property type="entry name" value="HNH_5"/>
    <property type="match status" value="1"/>
</dbReference>
<accession>A0AA49Q8F4</accession>
<dbReference type="GO" id="GO:0004519">
    <property type="term" value="F:endonuclease activity"/>
    <property type="evidence" value="ECO:0007669"/>
    <property type="project" value="UniProtKB-KW"/>
</dbReference>
<evidence type="ECO:0000259" key="1">
    <source>
        <dbReference type="Pfam" id="PF14279"/>
    </source>
</evidence>
<protein>
    <submittedName>
        <fullName evidence="3">HNH endonuclease signature motif containing protein</fullName>
    </submittedName>
</protein>
<dbReference type="InterPro" id="IPR003615">
    <property type="entry name" value="HNH_nuc"/>
</dbReference>
<dbReference type="KEGG" id="pspc:Strain318_002133"/>
<reference evidence="3" key="1">
    <citation type="submission" date="2023-07" db="EMBL/GenBank/DDBJ databases">
        <authorList>
            <person name="Haufschild T."/>
            <person name="Kallscheuer N."/>
            <person name="Hammer J."/>
            <person name="Kohn T."/>
            <person name="Kabuu M."/>
            <person name="Jogler M."/>
            <person name="Wohfarth N."/>
            <person name="Heuer A."/>
            <person name="Rohde M."/>
            <person name="van Teeseling M.C.F."/>
            <person name="Jogler C."/>
        </authorList>
    </citation>
    <scope>NUCLEOTIDE SEQUENCE</scope>
    <source>
        <strain evidence="2">Strain 138</strain>
        <strain evidence="3">Strain 318</strain>
    </source>
</reference>
<dbReference type="RefSeq" id="WP_367885699.1">
    <property type="nucleotide sequence ID" value="NZ_CP130612.1"/>
</dbReference>
<keyword evidence="3" id="KW-0255">Endonuclease</keyword>
<proteinExistence type="predicted"/>
<dbReference type="InterPro" id="IPR029471">
    <property type="entry name" value="HNH_5"/>
</dbReference>
<gene>
    <name evidence="2" type="ORF">Strain138_002134</name>
    <name evidence="3" type="ORF">Strain318_002133</name>
</gene>
<dbReference type="Proteomes" id="UP001229955">
    <property type="component" value="Chromosome"/>
</dbReference>
<evidence type="ECO:0000313" key="3">
    <source>
        <dbReference type="EMBL" id="WKW15731.1"/>
    </source>
</evidence>
<feature type="domain" description="HNH endonuclease 5" evidence="1">
    <location>
        <begin position="37"/>
        <end position="75"/>
    </location>
</feature>
<keyword evidence="4" id="KW-1185">Reference proteome</keyword>
<keyword evidence="3" id="KW-0378">Hydrolase</keyword>
<keyword evidence="3" id="KW-0540">Nuclease</keyword>
<evidence type="ECO:0000313" key="4">
    <source>
        <dbReference type="Proteomes" id="UP001229955"/>
    </source>
</evidence>
<dbReference type="Gene3D" id="1.10.30.50">
    <property type="match status" value="1"/>
</dbReference>
<organism evidence="3 4">
    <name type="scientific">Pseudogemmatithrix spongiicola</name>
    <dbReference type="NCBI Taxonomy" id="3062599"/>
    <lineage>
        <taxon>Bacteria</taxon>
        <taxon>Pseudomonadati</taxon>
        <taxon>Gemmatimonadota</taxon>
        <taxon>Gemmatimonadia</taxon>
        <taxon>Gemmatimonadales</taxon>
        <taxon>Gemmatimonadaceae</taxon>
        <taxon>Pseudogemmatithrix</taxon>
    </lineage>
</organism>
<accession>A0AA49Q5M1</accession>
<evidence type="ECO:0000313" key="2">
    <source>
        <dbReference type="EMBL" id="WKW12824.1"/>
    </source>
</evidence>
<dbReference type="CDD" id="cd00085">
    <property type="entry name" value="HNHc"/>
    <property type="match status" value="1"/>
</dbReference>